<feature type="compositionally biased region" description="Basic and acidic residues" evidence="1">
    <location>
        <begin position="597"/>
        <end position="613"/>
    </location>
</feature>
<comment type="caution">
    <text evidence="2">The sequence shown here is derived from an EMBL/GenBank/DDBJ whole genome shotgun (WGS) entry which is preliminary data.</text>
</comment>
<feature type="region of interest" description="Disordered" evidence="1">
    <location>
        <begin position="684"/>
        <end position="703"/>
    </location>
</feature>
<evidence type="ECO:0000256" key="1">
    <source>
        <dbReference type="SAM" id="MobiDB-lite"/>
    </source>
</evidence>
<name>A0A2N5J2K8_9BIFI</name>
<dbReference type="Gene3D" id="1.25.40.10">
    <property type="entry name" value="Tetratricopeptide repeat domain"/>
    <property type="match status" value="1"/>
</dbReference>
<proteinExistence type="predicted"/>
<dbReference type="EMBL" id="NMYC01000001">
    <property type="protein sequence ID" value="PLS28423.1"/>
    <property type="molecule type" value="Genomic_DNA"/>
</dbReference>
<dbReference type="InterPro" id="IPR011990">
    <property type="entry name" value="TPR-like_helical_dom_sf"/>
</dbReference>
<dbReference type="AlphaFoldDB" id="A0A2N5J2K8"/>
<gene>
    <name evidence="2" type="ORF">CGZ88_0585</name>
</gene>
<evidence type="ECO:0000313" key="2">
    <source>
        <dbReference type="EMBL" id="PLS28423.1"/>
    </source>
</evidence>
<accession>A0A2N5J2K8</accession>
<feature type="region of interest" description="Disordered" evidence="1">
    <location>
        <begin position="1"/>
        <end position="35"/>
    </location>
</feature>
<feature type="region of interest" description="Disordered" evidence="1">
    <location>
        <begin position="597"/>
        <end position="646"/>
    </location>
</feature>
<evidence type="ECO:0000313" key="3">
    <source>
        <dbReference type="Proteomes" id="UP000234935"/>
    </source>
</evidence>
<keyword evidence="3" id="KW-1185">Reference proteome</keyword>
<reference evidence="2 3" key="1">
    <citation type="submission" date="2017-07" db="EMBL/GenBank/DDBJ databases">
        <title>Bifidobacterium novel species.</title>
        <authorList>
            <person name="Lugli G.A."/>
            <person name="Milani C."/>
            <person name="Duranti S."/>
            <person name="Mangifesta M."/>
        </authorList>
    </citation>
    <scope>NUCLEOTIDE SEQUENCE [LARGE SCALE GENOMIC DNA]</scope>
    <source>
        <strain evidence="3">Goo31D</strain>
    </source>
</reference>
<dbReference type="Proteomes" id="UP000234935">
    <property type="component" value="Unassembled WGS sequence"/>
</dbReference>
<sequence length="1159" mass="126331">MEGRGRGDTAPIETTATDDAHTRTRAHAHAGADGDVLPPSLARALRSLRTMFRWSDDVPPDAQTYRVGAFARRRMFDGFPMERHDATPGWLQIPGTRTFAIGLFVRHDRFVQLALADDRGRVFATGEPRADLQSLEPRLVLEADDASVRRGGVRRGVVVAFDEPDGVAVGRWTKASAGYTLESMRADLPDALRTGLGYRDAVTVAFFADYLQPRLRGRLIPFGAADLAWRLSRQAPLSAIRMSVRDEEETRMLGMRVSGLEEYAMRLMRESGALDDVPGLLPDHGAEPMHTLRSPYSGNYFLTWDMPMPFDAALTSLKIEGALNRVAALRAWLDGNAARGSRPTEDTATAAQVALVDRTFLENPALIAFDSSRDIDPDDADFGVVNDFVALAELTAQAIAMQHPDPVRERRAAAGALFAEDLRDANDDDDDAADVGGAGIDIDDVNIDDDVAHADGIGDGRHGEWVVRQSLARLIRSMRLPYRFDCDFRLNLEGSTAALAFTVAGPALMPRGVYDATRRCWTPTDDAWRARMSARYNLRVGVMLAALMFGVDARIDEVAIRIESPGLEEAIAEQDDVIHSTINDALSAFERLGDADADHFGGKSGPKDGDRHGNPTRIMTPPAVPSMDVARDENGGSDGDEDFDALMRGGGIDEVAFAFDDINHDEHADDAPPFDATHDAAHNAHDEHEETAQTADGSGGACTATSAGAGAGFGDDAIERLRQGPTMRTLTTVVFTRAAFLERLEKDGLADPVGTYRMFDAALAFDDDGGLRTVDPGFSISDARFSQQGAQDAPEEHDRRLDPGAAHVLGADDTFGLAIQRDDLISNALGRFHTLAADTSMSSATKAQQAMDVIERIGDPELLAHATDITSALIDGDDTPDFTSTLLKDLDDARLKARDLFFAGQPKQALEGVERVVDALDDVYRDIDGVPRYFNSYADRVVYNRLFALPDERTVLIPDTLFYAHLELADALAQFDGPGAALRHLNALVAYAPSYALTHLKLAVQLAQNEDWDSARAACLNVLRVSLDRSDAAYAYYRLAQAAWMHDEFDVAYAAYMLSGAIGDDTATRTTEMNEVRARAQSQCIRLPLTLQEAMDTLEAHDVPVWPRTEVVPIVLDAARMCVDRAMFVPARTLAVAAMRLVGDDTDIVQIQFLRSLNA</sequence>
<organism evidence="2 3">
    <name type="scientific">Bifidobacterium anseris</name>
    <dbReference type="NCBI Taxonomy" id="2020963"/>
    <lineage>
        <taxon>Bacteria</taxon>
        <taxon>Bacillati</taxon>
        <taxon>Actinomycetota</taxon>
        <taxon>Actinomycetes</taxon>
        <taxon>Bifidobacteriales</taxon>
        <taxon>Bifidobacteriaceae</taxon>
        <taxon>Bifidobacterium</taxon>
    </lineage>
</organism>
<protein>
    <recommendedName>
        <fullName evidence="4">Tetratricopeptide repeat protein</fullName>
    </recommendedName>
</protein>
<evidence type="ECO:0008006" key="4">
    <source>
        <dbReference type="Google" id="ProtNLM"/>
    </source>
</evidence>
<feature type="compositionally biased region" description="Low complexity" evidence="1">
    <location>
        <begin position="692"/>
        <end position="703"/>
    </location>
</feature>
<dbReference type="SUPFAM" id="SSF48452">
    <property type="entry name" value="TPR-like"/>
    <property type="match status" value="1"/>
</dbReference>